<proteinExistence type="predicted"/>
<organism evidence="2 3">
    <name type="scientific">Ichthyobacterium seriolicida</name>
    <dbReference type="NCBI Taxonomy" id="242600"/>
    <lineage>
        <taxon>Bacteria</taxon>
        <taxon>Pseudomonadati</taxon>
        <taxon>Bacteroidota</taxon>
        <taxon>Flavobacteriia</taxon>
        <taxon>Flavobacteriales</taxon>
        <taxon>Ichthyobacteriaceae</taxon>
        <taxon>Ichthyobacterium</taxon>
    </lineage>
</organism>
<dbReference type="AlphaFoldDB" id="A0A1J1E2Z2"/>
<dbReference type="Gene3D" id="3.60.120.10">
    <property type="entry name" value="Anthranilate synthase"/>
    <property type="match status" value="1"/>
</dbReference>
<reference evidence="2 3" key="1">
    <citation type="submission" date="2014-03" db="EMBL/GenBank/DDBJ databases">
        <title>complete genome sequence of Flavobacteriaceae bacterium JBKA-6.</title>
        <authorList>
            <person name="Takano T."/>
            <person name="Nakamura Y."/>
            <person name="Takuma S."/>
            <person name="Yasuike M."/>
            <person name="Matsuyama T."/>
            <person name="Sakai T."/>
            <person name="Fujiwara A."/>
            <person name="Kimoto K."/>
            <person name="Fukuda Y."/>
            <person name="Kondo H."/>
            <person name="Hirono I."/>
            <person name="Nakayasu C."/>
        </authorList>
    </citation>
    <scope>NUCLEOTIDE SEQUENCE [LARGE SCALE GENOMIC DNA]</scope>
    <source>
        <strain evidence="2 3">JBKA-6</strain>
    </source>
</reference>
<evidence type="ECO:0000313" key="3">
    <source>
        <dbReference type="Proteomes" id="UP000243197"/>
    </source>
</evidence>
<gene>
    <name evidence="2" type="ORF">JBKA6_0383</name>
</gene>
<keyword evidence="3" id="KW-1185">Reference proteome</keyword>
<protein>
    <submittedName>
        <fullName evidence="2">Isochorismate synthase</fullName>
    </submittedName>
</protein>
<accession>A0A1J1E2Z2</accession>
<dbReference type="PANTHER" id="PTHR42839:SF2">
    <property type="entry name" value="ISOCHORISMATE SYNTHASE ENTC"/>
    <property type="match status" value="1"/>
</dbReference>
<dbReference type="Pfam" id="PF00425">
    <property type="entry name" value="Chorismate_bind"/>
    <property type="match status" value="1"/>
</dbReference>
<evidence type="ECO:0000313" key="2">
    <source>
        <dbReference type="EMBL" id="BAV94396.1"/>
    </source>
</evidence>
<dbReference type="OrthoDB" id="9806579at2"/>
<feature type="domain" description="Chorismate-utilising enzyme C-terminal" evidence="1">
    <location>
        <begin position="71"/>
        <end position="314"/>
    </location>
</feature>
<dbReference type="KEGG" id="ise:JBKA6_0383"/>
<dbReference type="InterPro" id="IPR005801">
    <property type="entry name" value="ADC_synthase"/>
</dbReference>
<dbReference type="EMBL" id="AP014564">
    <property type="protein sequence ID" value="BAV94396.1"/>
    <property type="molecule type" value="Genomic_DNA"/>
</dbReference>
<dbReference type="RefSeq" id="WP_157776877.1">
    <property type="nucleotide sequence ID" value="NZ_AP014564.1"/>
</dbReference>
<evidence type="ECO:0000259" key="1">
    <source>
        <dbReference type="Pfam" id="PF00425"/>
    </source>
</evidence>
<dbReference type="InterPro" id="IPR015890">
    <property type="entry name" value="Chorismate_C"/>
</dbReference>
<dbReference type="PANTHER" id="PTHR42839">
    <property type="entry name" value="ISOCHORISMATE SYNTHASE ENTC"/>
    <property type="match status" value="1"/>
</dbReference>
<dbReference type="SUPFAM" id="SSF56322">
    <property type="entry name" value="ADC synthase"/>
    <property type="match status" value="1"/>
</dbReference>
<sequence length="328" mass="37626">MNILSQNDGNLHSANFKERGFIFSPFENEEIKESVFIRRDNFYEISFEHIISEETEPCLLRTDNSTTTLKSEHIENINKAIEQIKKGHLTKVVLSRIEVIDRESFSIINTFKKLLVNYTNAFVYLWYHPKIGLWMGASPELLLNIKDKIITTASIAGTTKAVGDEVVWSDKEIDEQKIVTSYIENILSINKINDIRILPLENARIGNISHIKNVITGVLDDNSTLEKLLSNLHPTPAVCGVSKDKSIHFILKNERHKRSFYSGFLGEINILDRANIFVNLRCMEICHNDLILYAGGGIIIHSIPEDEWLETENKLDITKDMMVFYDEK</sequence>
<name>A0A1J1E2Z2_9FLAO</name>
<dbReference type="Proteomes" id="UP000243197">
    <property type="component" value="Chromosome"/>
</dbReference>